<proteinExistence type="predicted"/>
<name>A0A6L7EWF5_9ACTN</name>
<dbReference type="InterPro" id="IPR037119">
    <property type="entry name" value="Haem_oxidase_HugZ-like_sf"/>
</dbReference>
<organism evidence="1 2">
    <name type="scientific">Nocardioides flavescens</name>
    <dbReference type="NCBI Taxonomy" id="2691959"/>
    <lineage>
        <taxon>Bacteria</taxon>
        <taxon>Bacillati</taxon>
        <taxon>Actinomycetota</taxon>
        <taxon>Actinomycetes</taxon>
        <taxon>Propionibacteriales</taxon>
        <taxon>Nocardioidaceae</taxon>
        <taxon>Nocardioides</taxon>
    </lineage>
</organism>
<evidence type="ECO:0008006" key="3">
    <source>
        <dbReference type="Google" id="ProtNLM"/>
    </source>
</evidence>
<sequence length="229" mass="24504">MTTCTADDLELARSILACPAEVELVVDGHPHVGADSRLGLRDDAGTPTFWCRPGSLMAQAAAEGSSALVTFASGVGPAGSPERRATLTVAGRLSSRDTAACACCGELRLDVGLDLDFVVLQRDGAQVRVPLRAFRSPDLVLNRGYLQRSMEHANDCHREDLAQVVARTTGTPVEQLLDVSLTDLTAHGAELGWIDTRGAHRTSLWFSRPARTAEELGLLLRHELHAGIC</sequence>
<comment type="caution">
    <text evidence="1">The sequence shown here is derived from an EMBL/GenBank/DDBJ whole genome shotgun (WGS) entry which is preliminary data.</text>
</comment>
<reference evidence="1 2" key="1">
    <citation type="submission" date="2019-12" db="EMBL/GenBank/DDBJ databases">
        <authorList>
            <person name="Kun Z."/>
        </authorList>
    </citation>
    <scope>NUCLEOTIDE SEQUENCE [LARGE SCALE GENOMIC DNA]</scope>
    <source>
        <strain evidence="1 2">YIM 123512</strain>
    </source>
</reference>
<dbReference type="RefSeq" id="WP_160878999.1">
    <property type="nucleotide sequence ID" value="NZ_WUEK01000010.1"/>
</dbReference>
<dbReference type="EMBL" id="WUEK01000010">
    <property type="protein sequence ID" value="MXG91070.1"/>
    <property type="molecule type" value="Genomic_DNA"/>
</dbReference>
<evidence type="ECO:0000313" key="2">
    <source>
        <dbReference type="Proteomes" id="UP000473325"/>
    </source>
</evidence>
<evidence type="ECO:0000313" key="1">
    <source>
        <dbReference type="EMBL" id="MXG91070.1"/>
    </source>
</evidence>
<accession>A0A6L7EWF5</accession>
<dbReference type="AlphaFoldDB" id="A0A6L7EWF5"/>
<gene>
    <name evidence="1" type="ORF">GRQ65_16095</name>
</gene>
<dbReference type="Proteomes" id="UP000473325">
    <property type="component" value="Unassembled WGS sequence"/>
</dbReference>
<dbReference type="Gene3D" id="3.20.180.10">
    <property type="entry name" value="PNP-oxidase-like"/>
    <property type="match status" value="1"/>
</dbReference>
<protein>
    <recommendedName>
        <fullName evidence="3">DUF2470 domain-containing protein</fullName>
    </recommendedName>
</protein>
<keyword evidence="2" id="KW-1185">Reference proteome</keyword>